<feature type="signal peptide" evidence="2">
    <location>
        <begin position="1"/>
        <end position="20"/>
    </location>
</feature>
<dbReference type="InterPro" id="IPR011990">
    <property type="entry name" value="TPR-like_helical_dom_sf"/>
</dbReference>
<dbReference type="GO" id="GO:0042834">
    <property type="term" value="F:peptidoglycan binding"/>
    <property type="evidence" value="ECO:0007669"/>
    <property type="project" value="InterPro"/>
</dbReference>
<evidence type="ECO:0000256" key="2">
    <source>
        <dbReference type="SAM" id="SignalP"/>
    </source>
</evidence>
<sequence length="407" mass="41728">MKSCKLLSIGAALLMLGGTAATGVMVHGAAFATVAPNAKKAAREARAAQKALAAHKAAAAVVHAEQAVANDPQRGDYRTLLGQSYLLAGRFTSAAQALRDALALNPEDGRAALNLALASIGTGDWGGARTLLQAHAARIPAADLGLATALAGDPNAALEILAPAVRAPEATARTRQNFALALALAGRWGEAKAVAAMDVAPDQLNARMLQWASFARPANAYDQVAAVLDVQAVQDAGQPVALALAKQPDFAAMVPEPTPVATPEPEPEPIPVSDPVPTPMFTPAPVRVAKPRSIKPLASKPAPVVAATGPYVVQLGAFANAGVARDAWQKLRSRVSALRPLKPQGATVPSGTATLYRLSVGSFARKDAEGLCRTVKTGGGNCFVRMAAGDAVASWYKPASRVGLAAR</sequence>
<reference evidence="4 5" key="1">
    <citation type="submission" date="2020-03" db="EMBL/GenBank/DDBJ databases">
        <title>Genomic Encyclopedia of Type Strains, Phase IV (KMG-IV): sequencing the most valuable type-strain genomes for metagenomic binning, comparative biology and taxonomic classification.</title>
        <authorList>
            <person name="Goeker M."/>
        </authorList>
    </citation>
    <scope>NUCLEOTIDE SEQUENCE [LARGE SCALE GENOMIC DNA]</scope>
    <source>
        <strain evidence="4 5">DSM 7225</strain>
    </source>
</reference>
<name>A0A7X5XZH6_9SPHN</name>
<dbReference type="Pfam" id="PF14559">
    <property type="entry name" value="TPR_19"/>
    <property type="match status" value="1"/>
</dbReference>
<organism evidence="4 5">
    <name type="scientific">Sphingomonas trueperi</name>
    <dbReference type="NCBI Taxonomy" id="53317"/>
    <lineage>
        <taxon>Bacteria</taxon>
        <taxon>Pseudomonadati</taxon>
        <taxon>Pseudomonadota</taxon>
        <taxon>Alphaproteobacteria</taxon>
        <taxon>Sphingomonadales</taxon>
        <taxon>Sphingomonadaceae</taxon>
        <taxon>Sphingomonas</taxon>
    </lineage>
</organism>
<keyword evidence="1" id="KW-0802">TPR repeat</keyword>
<gene>
    <name evidence="4" type="ORF">GGR89_001286</name>
</gene>
<dbReference type="InterPro" id="IPR007730">
    <property type="entry name" value="SPOR-like_dom"/>
</dbReference>
<feature type="chain" id="PRO_5031367320" evidence="2">
    <location>
        <begin position="21"/>
        <end position="407"/>
    </location>
</feature>
<dbReference type="SUPFAM" id="SSF48452">
    <property type="entry name" value="TPR-like"/>
    <property type="match status" value="1"/>
</dbReference>
<keyword evidence="2" id="KW-0732">Signal</keyword>
<keyword evidence="5" id="KW-1185">Reference proteome</keyword>
<dbReference type="EMBL" id="JAATJB010000003">
    <property type="protein sequence ID" value="NJB96980.1"/>
    <property type="molecule type" value="Genomic_DNA"/>
</dbReference>
<dbReference type="PROSITE" id="PS51724">
    <property type="entry name" value="SPOR"/>
    <property type="match status" value="1"/>
</dbReference>
<dbReference type="AlphaFoldDB" id="A0A7X5XZH6"/>
<feature type="repeat" description="TPR" evidence="1">
    <location>
        <begin position="75"/>
        <end position="108"/>
    </location>
</feature>
<dbReference type="InterPro" id="IPR036680">
    <property type="entry name" value="SPOR-like_sf"/>
</dbReference>
<feature type="domain" description="SPOR" evidence="3">
    <location>
        <begin position="305"/>
        <end position="398"/>
    </location>
</feature>
<protein>
    <submittedName>
        <fullName evidence="4">Flp pilus assembly protein TadD</fullName>
    </submittedName>
</protein>
<proteinExistence type="predicted"/>
<dbReference type="Proteomes" id="UP000531251">
    <property type="component" value="Unassembled WGS sequence"/>
</dbReference>
<dbReference type="PROSITE" id="PS50005">
    <property type="entry name" value="TPR"/>
    <property type="match status" value="1"/>
</dbReference>
<evidence type="ECO:0000313" key="4">
    <source>
        <dbReference type="EMBL" id="NJB96980.1"/>
    </source>
</evidence>
<comment type="caution">
    <text evidence="4">The sequence shown here is derived from an EMBL/GenBank/DDBJ whole genome shotgun (WGS) entry which is preliminary data.</text>
</comment>
<evidence type="ECO:0000313" key="5">
    <source>
        <dbReference type="Proteomes" id="UP000531251"/>
    </source>
</evidence>
<dbReference type="InterPro" id="IPR019734">
    <property type="entry name" value="TPR_rpt"/>
</dbReference>
<accession>A0A7X5XZH6</accession>
<dbReference type="Gene3D" id="3.30.70.1070">
    <property type="entry name" value="Sporulation related repeat"/>
    <property type="match status" value="1"/>
</dbReference>
<dbReference type="RefSeq" id="WP_125973459.1">
    <property type="nucleotide sequence ID" value="NZ_BAAADY010000002.1"/>
</dbReference>
<dbReference type="Gene3D" id="1.25.40.10">
    <property type="entry name" value="Tetratricopeptide repeat domain"/>
    <property type="match status" value="1"/>
</dbReference>
<dbReference type="SUPFAM" id="SSF110997">
    <property type="entry name" value="Sporulation related repeat"/>
    <property type="match status" value="1"/>
</dbReference>
<evidence type="ECO:0000259" key="3">
    <source>
        <dbReference type="PROSITE" id="PS51724"/>
    </source>
</evidence>
<evidence type="ECO:0000256" key="1">
    <source>
        <dbReference type="PROSITE-ProRule" id="PRU00339"/>
    </source>
</evidence>
<dbReference type="Pfam" id="PF05036">
    <property type="entry name" value="SPOR"/>
    <property type="match status" value="1"/>
</dbReference>